<dbReference type="Proteomes" id="UP000231503">
    <property type="component" value="Unassembled WGS sequence"/>
</dbReference>
<protein>
    <submittedName>
        <fullName evidence="2">Uncharacterized protein</fullName>
    </submittedName>
</protein>
<accession>A0A2H0TCU6</accession>
<evidence type="ECO:0000256" key="1">
    <source>
        <dbReference type="SAM" id="Phobius"/>
    </source>
</evidence>
<feature type="transmembrane region" description="Helical" evidence="1">
    <location>
        <begin position="7"/>
        <end position="28"/>
    </location>
</feature>
<reference evidence="3" key="1">
    <citation type="submission" date="2017-09" db="EMBL/GenBank/DDBJ databases">
        <title>Depth-based differentiation of microbial function through sediment-hosted aquifers and enrichment of novel symbionts in the deep terrestrial subsurface.</title>
        <authorList>
            <person name="Probst A.J."/>
            <person name="Ladd B."/>
            <person name="Jarett J.K."/>
            <person name="Geller-Mcgrath D.E."/>
            <person name="Sieber C.M.K."/>
            <person name="Emerson J.B."/>
            <person name="Anantharaman K."/>
            <person name="Thomas B.C."/>
            <person name="Malmstrom R."/>
            <person name="Stieglmeier M."/>
            <person name="Klingl A."/>
            <person name="Woyke T."/>
            <person name="Ryan C.M."/>
            <person name="Banfield J.F."/>
        </authorList>
    </citation>
    <scope>NUCLEOTIDE SEQUENCE [LARGE SCALE GENOMIC DNA]</scope>
</reference>
<feature type="transmembrane region" description="Helical" evidence="1">
    <location>
        <begin position="83"/>
        <end position="104"/>
    </location>
</feature>
<dbReference type="AlphaFoldDB" id="A0A2H0TCU6"/>
<proteinExistence type="predicted"/>
<keyword evidence="1" id="KW-0472">Membrane</keyword>
<dbReference type="EMBL" id="PFCO01000008">
    <property type="protein sequence ID" value="PIR69357.1"/>
    <property type="molecule type" value="Genomic_DNA"/>
</dbReference>
<feature type="transmembrane region" description="Helical" evidence="1">
    <location>
        <begin position="48"/>
        <end position="71"/>
    </location>
</feature>
<organism evidence="2 3">
    <name type="scientific">Candidatus Niyogibacteria bacterium CG10_big_fil_rev_8_21_14_0_10_46_36</name>
    <dbReference type="NCBI Taxonomy" id="1974726"/>
    <lineage>
        <taxon>Bacteria</taxon>
        <taxon>Candidatus Niyogiibacteriota</taxon>
    </lineage>
</organism>
<evidence type="ECO:0000313" key="2">
    <source>
        <dbReference type="EMBL" id="PIR69357.1"/>
    </source>
</evidence>
<name>A0A2H0TCU6_9BACT</name>
<keyword evidence="1" id="KW-0812">Transmembrane</keyword>
<gene>
    <name evidence="2" type="ORF">COU47_03235</name>
</gene>
<evidence type="ECO:0000313" key="3">
    <source>
        <dbReference type="Proteomes" id="UP000231503"/>
    </source>
</evidence>
<sequence>MKKPTLIAHAFLHAIAGTLYIAAVATFMSRVGQILGPDKPGEILGPVVFLLMFVISAAIMGSIVLLRPIIWYLDGKKKEALGFLLYTVAFLILIALTAVALIAIF</sequence>
<comment type="caution">
    <text evidence="2">The sequence shown here is derived from an EMBL/GenBank/DDBJ whole genome shotgun (WGS) entry which is preliminary data.</text>
</comment>
<keyword evidence="1" id="KW-1133">Transmembrane helix</keyword>